<name>A0A2R6A968_9ARCH</name>
<protein>
    <recommendedName>
        <fullName evidence="3">DUF932 domain-containing protein</fullName>
    </recommendedName>
</protein>
<comment type="caution">
    <text evidence="1">The sequence shown here is derived from an EMBL/GenBank/DDBJ whole genome shotgun (WGS) entry which is preliminary data.</text>
</comment>
<sequence length="270" mass="31031">MTQTEVISNGMNFDVTGVERKWANYGVIQYYGTFEGKPKRYQVVSVAHPKGIQNIVKSPSFIPIPTEVAKELAHYVAKELNMTIKDEYNDGLQYLAQLVSQEKGEVEVGDFVAWGIGIRNSVVGNFRMDASLLRLVCTNGLMDAEESEIANVKKSYDIEIMKESMLEQAKLLQDSFEEKLELFRSFKQYKMNQQFAELLAKSFPAPIIRDVVTVKKKVVQNFVPKNLWEAYNDITYQLSHRKLKLTTRFDWGLKATRLFEEFVKEQAQTS</sequence>
<organism evidence="1 2">
    <name type="scientific">Candidatus Marsarchaeota G1 archaeon OSP_D</name>
    <dbReference type="NCBI Taxonomy" id="1978155"/>
    <lineage>
        <taxon>Archaea</taxon>
        <taxon>Candidatus Marsarchaeota</taxon>
        <taxon>Candidatus Marsarchaeota group 1</taxon>
    </lineage>
</organism>
<accession>A0A2R6A968</accession>
<evidence type="ECO:0008006" key="3">
    <source>
        <dbReference type="Google" id="ProtNLM"/>
    </source>
</evidence>
<gene>
    <name evidence="1" type="ORF">B9Q01_06390</name>
</gene>
<dbReference type="Proteomes" id="UP000240880">
    <property type="component" value="Unassembled WGS sequence"/>
</dbReference>
<dbReference type="AlphaFoldDB" id="A0A2R6A968"/>
<dbReference type="EMBL" id="NEXC01000043">
    <property type="protein sequence ID" value="PSN82962.1"/>
    <property type="molecule type" value="Genomic_DNA"/>
</dbReference>
<proteinExistence type="predicted"/>
<evidence type="ECO:0000313" key="2">
    <source>
        <dbReference type="Proteomes" id="UP000240880"/>
    </source>
</evidence>
<reference evidence="1 2" key="1">
    <citation type="submission" date="2017-04" db="EMBL/GenBank/DDBJ databases">
        <title>Novel microbial lineages endemic to geothermal iron-oxide mats fill important gaps in the evolutionary history of Archaea.</title>
        <authorList>
            <person name="Jay Z.J."/>
            <person name="Beam J.P."/>
            <person name="Dlakic M."/>
            <person name="Rusch D.B."/>
            <person name="Kozubal M.A."/>
            <person name="Inskeep W.P."/>
        </authorList>
    </citation>
    <scope>NUCLEOTIDE SEQUENCE [LARGE SCALE GENOMIC DNA]</scope>
    <source>
        <strain evidence="1">OSP_D</strain>
    </source>
</reference>
<evidence type="ECO:0000313" key="1">
    <source>
        <dbReference type="EMBL" id="PSN82962.1"/>
    </source>
</evidence>